<feature type="transmembrane region" description="Helical" evidence="6">
    <location>
        <begin position="214"/>
        <end position="235"/>
    </location>
</feature>
<dbReference type="GO" id="GO:0016020">
    <property type="term" value="C:membrane"/>
    <property type="evidence" value="ECO:0007669"/>
    <property type="project" value="UniProtKB-SubCell"/>
</dbReference>
<dbReference type="GO" id="GO:0016787">
    <property type="term" value="F:hydrolase activity"/>
    <property type="evidence" value="ECO:0007669"/>
    <property type="project" value="TreeGrafter"/>
</dbReference>
<dbReference type="Proteomes" id="UP000199673">
    <property type="component" value="Unassembled WGS sequence"/>
</dbReference>
<keyword evidence="4 6" id="KW-1133">Transmembrane helix</keyword>
<evidence type="ECO:0000313" key="8">
    <source>
        <dbReference type="Proteomes" id="UP000199673"/>
    </source>
</evidence>
<evidence type="ECO:0000256" key="4">
    <source>
        <dbReference type="ARBA" id="ARBA00022989"/>
    </source>
</evidence>
<keyword evidence="5 6" id="KW-0472">Membrane</keyword>
<evidence type="ECO:0000256" key="2">
    <source>
        <dbReference type="ARBA" id="ARBA00007375"/>
    </source>
</evidence>
<feature type="transmembrane region" description="Helical" evidence="6">
    <location>
        <begin position="68"/>
        <end position="86"/>
    </location>
</feature>
<evidence type="ECO:0000256" key="1">
    <source>
        <dbReference type="ARBA" id="ARBA00004141"/>
    </source>
</evidence>
<proteinExistence type="inferred from homology"/>
<comment type="subcellular location">
    <subcellularLocation>
        <location evidence="1">Membrane</location>
        <topology evidence="1">Multi-pass membrane protein</topology>
    </subcellularLocation>
</comment>
<feature type="transmembrane region" description="Helical" evidence="6">
    <location>
        <begin position="40"/>
        <end position="56"/>
    </location>
</feature>
<feature type="transmembrane region" description="Helical" evidence="6">
    <location>
        <begin position="125"/>
        <end position="146"/>
    </location>
</feature>
<dbReference type="EMBL" id="FPBF01000005">
    <property type="protein sequence ID" value="SFU02294.1"/>
    <property type="molecule type" value="Genomic_DNA"/>
</dbReference>
<gene>
    <name evidence="7" type="ORF">SAMN04489724_3382</name>
</gene>
<protein>
    <submittedName>
        <fullName evidence="7">YhhN-like protein</fullName>
    </submittedName>
</protein>
<feature type="transmembrane region" description="Helical" evidence="6">
    <location>
        <begin position="16"/>
        <end position="34"/>
    </location>
</feature>
<organism evidence="7 8">
    <name type="scientific">Algoriphagus locisalis</name>
    <dbReference type="NCBI Taxonomy" id="305507"/>
    <lineage>
        <taxon>Bacteria</taxon>
        <taxon>Pseudomonadati</taxon>
        <taxon>Bacteroidota</taxon>
        <taxon>Cytophagia</taxon>
        <taxon>Cytophagales</taxon>
        <taxon>Cyclobacteriaceae</taxon>
        <taxon>Algoriphagus</taxon>
    </lineage>
</organism>
<feature type="transmembrane region" description="Helical" evidence="6">
    <location>
        <begin position="92"/>
        <end position="113"/>
    </location>
</feature>
<accession>A0A1I7CSD0</accession>
<name>A0A1I7CSD0_9BACT</name>
<keyword evidence="8" id="KW-1185">Reference proteome</keyword>
<evidence type="ECO:0000313" key="7">
    <source>
        <dbReference type="EMBL" id="SFU02294.1"/>
    </source>
</evidence>
<evidence type="ECO:0000256" key="5">
    <source>
        <dbReference type="ARBA" id="ARBA00023136"/>
    </source>
</evidence>
<dbReference type="AlphaFoldDB" id="A0A1I7CSD0"/>
<comment type="similarity">
    <text evidence="2">Belongs to the TMEM86 family.</text>
</comment>
<sequence length="241" mass="27318">MGIIPKIIINLKKKNILWLYLFLFATLVDMAFILEHKIELRFFSKPLILVGLIGYFHQITRPISSTLLAKSVLGALIFSLLGDILLLWDELFIYGIGAFFLAQACYIIGFKVAQKPTESILNVNFIKTFFFNLPIYFLAAFVFYMINPNLGALKIPVIVYIIVIVSMLTMARERYGRCNPASFWQVFIGASLFFISDGIIALNKFYQPIPDASVMIMGTYAIAQLMIVMGVRSYIIQPAVK</sequence>
<dbReference type="PANTHER" id="PTHR31885">
    <property type="entry name" value="GH04784P"/>
    <property type="match status" value="1"/>
</dbReference>
<evidence type="ECO:0000256" key="6">
    <source>
        <dbReference type="SAM" id="Phobius"/>
    </source>
</evidence>
<keyword evidence="3 6" id="KW-0812">Transmembrane</keyword>
<dbReference type="STRING" id="305507.SAMN04489724_3382"/>
<feature type="transmembrane region" description="Helical" evidence="6">
    <location>
        <begin position="183"/>
        <end position="202"/>
    </location>
</feature>
<evidence type="ECO:0000256" key="3">
    <source>
        <dbReference type="ARBA" id="ARBA00022692"/>
    </source>
</evidence>
<dbReference type="Pfam" id="PF07947">
    <property type="entry name" value="YhhN"/>
    <property type="match status" value="1"/>
</dbReference>
<dbReference type="InterPro" id="IPR012506">
    <property type="entry name" value="TMEM86B-like"/>
</dbReference>
<reference evidence="8" key="1">
    <citation type="submission" date="2016-10" db="EMBL/GenBank/DDBJ databases">
        <authorList>
            <person name="Varghese N."/>
            <person name="Submissions S."/>
        </authorList>
    </citation>
    <scope>NUCLEOTIDE SEQUENCE [LARGE SCALE GENOMIC DNA]</scope>
    <source>
        <strain evidence="8">DSM 23445</strain>
    </source>
</reference>
<feature type="transmembrane region" description="Helical" evidence="6">
    <location>
        <begin position="152"/>
        <end position="171"/>
    </location>
</feature>
<dbReference type="PANTHER" id="PTHR31885:SF6">
    <property type="entry name" value="GH04784P"/>
    <property type="match status" value="1"/>
</dbReference>